<dbReference type="InterPro" id="IPR001466">
    <property type="entry name" value="Beta-lactam-related"/>
</dbReference>
<dbReference type="Pfam" id="PF00144">
    <property type="entry name" value="Beta-lactamase"/>
    <property type="match status" value="1"/>
</dbReference>
<keyword evidence="4" id="KW-1185">Reference proteome</keyword>
<feature type="signal peptide" evidence="1">
    <location>
        <begin position="1"/>
        <end position="21"/>
    </location>
</feature>
<sequence>MRTPLLMTTLLAALLGSATFAETPQSESWTAPNGARAQVSAATSVSKERLEKIDTLMQQYVDENLIAGAVALILQNGQPVYEHAAGWADKEAGTRMTVDTIFRIASQSKALTSTAILQLQEQGKLVVTDPVSKYIPEFAKTTVMVNGSAVPAKRPITLRDLLTHTAGISYGTNPEIAEQYRAKGLGPAAGVGWYTADKNEPICTTMEKLGSLPFMAQPGEAFVYGYNTDILGCVVERASGVPLDEYIRKNITQPLGMKDTNFYLPKDQRARLAAVYGTGPNGKIARSANDPKGQGHYVEGPRRSFSGGAGLLSTARDYARFLEAIRNGGTLGNARILAPRSVALMTTNQIGDIYNKPGMGFGFGFETVESFGASGMEAPGSFGWGGAYGTNYRVDPTSGLVVVLMIQLMPNGVDFREKFASLVYQSLLPQ</sequence>
<name>A0ABV8SWG2_9GAMM</name>
<dbReference type="PANTHER" id="PTHR43283">
    <property type="entry name" value="BETA-LACTAMASE-RELATED"/>
    <property type="match status" value="1"/>
</dbReference>
<dbReference type="RefSeq" id="WP_380599787.1">
    <property type="nucleotide sequence ID" value="NZ_JBHSDU010000003.1"/>
</dbReference>
<protein>
    <submittedName>
        <fullName evidence="3">Serine hydrolase domain-containing protein</fullName>
        <ecNumber evidence="3">3.-.-.-</ecNumber>
    </submittedName>
</protein>
<evidence type="ECO:0000259" key="2">
    <source>
        <dbReference type="Pfam" id="PF00144"/>
    </source>
</evidence>
<dbReference type="EC" id="3.-.-.-" evidence="3"/>
<accession>A0ABV8SWG2</accession>
<feature type="domain" description="Beta-lactamase-related" evidence="2">
    <location>
        <begin position="53"/>
        <end position="418"/>
    </location>
</feature>
<gene>
    <name evidence="3" type="ORF">ACFPN2_20235</name>
</gene>
<evidence type="ECO:0000313" key="4">
    <source>
        <dbReference type="Proteomes" id="UP001595904"/>
    </source>
</evidence>
<proteinExistence type="predicted"/>
<dbReference type="Proteomes" id="UP001595904">
    <property type="component" value="Unassembled WGS sequence"/>
</dbReference>
<dbReference type="SUPFAM" id="SSF56601">
    <property type="entry name" value="beta-lactamase/transpeptidase-like"/>
    <property type="match status" value="1"/>
</dbReference>
<feature type="chain" id="PRO_5045573750" evidence="1">
    <location>
        <begin position="22"/>
        <end position="430"/>
    </location>
</feature>
<evidence type="ECO:0000313" key="3">
    <source>
        <dbReference type="EMBL" id="MFC4311440.1"/>
    </source>
</evidence>
<dbReference type="GO" id="GO:0016787">
    <property type="term" value="F:hydrolase activity"/>
    <property type="evidence" value="ECO:0007669"/>
    <property type="project" value="UniProtKB-KW"/>
</dbReference>
<comment type="caution">
    <text evidence="3">The sequence shown here is derived from an EMBL/GenBank/DDBJ whole genome shotgun (WGS) entry which is preliminary data.</text>
</comment>
<keyword evidence="3" id="KW-0378">Hydrolase</keyword>
<dbReference type="InterPro" id="IPR050789">
    <property type="entry name" value="Diverse_Enzym_Activities"/>
</dbReference>
<organism evidence="3 4">
    <name type="scientific">Steroidobacter flavus</name>
    <dbReference type="NCBI Taxonomy" id="1842136"/>
    <lineage>
        <taxon>Bacteria</taxon>
        <taxon>Pseudomonadati</taxon>
        <taxon>Pseudomonadota</taxon>
        <taxon>Gammaproteobacteria</taxon>
        <taxon>Steroidobacterales</taxon>
        <taxon>Steroidobacteraceae</taxon>
        <taxon>Steroidobacter</taxon>
    </lineage>
</organism>
<evidence type="ECO:0000256" key="1">
    <source>
        <dbReference type="SAM" id="SignalP"/>
    </source>
</evidence>
<dbReference type="Gene3D" id="3.40.710.10">
    <property type="entry name" value="DD-peptidase/beta-lactamase superfamily"/>
    <property type="match status" value="1"/>
</dbReference>
<keyword evidence="1" id="KW-0732">Signal</keyword>
<reference evidence="4" key="1">
    <citation type="journal article" date="2019" name="Int. J. Syst. Evol. Microbiol.">
        <title>The Global Catalogue of Microorganisms (GCM) 10K type strain sequencing project: providing services to taxonomists for standard genome sequencing and annotation.</title>
        <authorList>
            <consortium name="The Broad Institute Genomics Platform"/>
            <consortium name="The Broad Institute Genome Sequencing Center for Infectious Disease"/>
            <person name="Wu L."/>
            <person name="Ma J."/>
        </authorList>
    </citation>
    <scope>NUCLEOTIDE SEQUENCE [LARGE SCALE GENOMIC DNA]</scope>
    <source>
        <strain evidence="4">CGMCC 1.10759</strain>
    </source>
</reference>
<dbReference type="InterPro" id="IPR012338">
    <property type="entry name" value="Beta-lactam/transpept-like"/>
</dbReference>
<dbReference type="PANTHER" id="PTHR43283:SF3">
    <property type="entry name" value="BETA-LACTAMASE FAMILY PROTEIN (AFU_ORTHOLOGUE AFUA_5G07500)"/>
    <property type="match status" value="1"/>
</dbReference>
<dbReference type="EMBL" id="JBHSDU010000003">
    <property type="protein sequence ID" value="MFC4311440.1"/>
    <property type="molecule type" value="Genomic_DNA"/>
</dbReference>